<dbReference type="Proteomes" id="UP000185678">
    <property type="component" value="Unassembled WGS sequence"/>
</dbReference>
<dbReference type="AlphaFoldDB" id="A0A1N7L8T5"/>
<gene>
    <name evidence="3" type="ORF">SAMN05421779_103176</name>
</gene>
<dbReference type="PANTHER" id="PTHR43252:SF7">
    <property type="entry name" value="TRANSCRIPTIONAL REGULATOR YQJI"/>
    <property type="match status" value="1"/>
</dbReference>
<evidence type="ECO:0000259" key="2">
    <source>
        <dbReference type="Pfam" id="PF03551"/>
    </source>
</evidence>
<dbReference type="Pfam" id="PF03551">
    <property type="entry name" value="PadR"/>
    <property type="match status" value="1"/>
</dbReference>
<dbReference type="STRING" id="80876.SAMN05421779_103176"/>
<keyword evidence="3" id="KW-0238">DNA-binding</keyword>
<dbReference type="InterPro" id="IPR005149">
    <property type="entry name" value="Tscrpt_reg_PadR_N"/>
</dbReference>
<accession>A0A1N7L8T5</accession>
<dbReference type="GO" id="GO:0003677">
    <property type="term" value="F:DNA binding"/>
    <property type="evidence" value="ECO:0007669"/>
    <property type="project" value="UniProtKB-KW"/>
</dbReference>
<dbReference type="InterPro" id="IPR036388">
    <property type="entry name" value="WH-like_DNA-bd_sf"/>
</dbReference>
<dbReference type="OrthoDB" id="9814826at2"/>
<dbReference type="EMBL" id="FTOA01000003">
    <property type="protein sequence ID" value="SIS70203.1"/>
    <property type="molecule type" value="Genomic_DNA"/>
</dbReference>
<protein>
    <submittedName>
        <fullName evidence="3">DNA-binding transcriptional regulator, PadR family</fullName>
    </submittedName>
</protein>
<feature type="domain" description="Transcription regulator PadR N-terminal" evidence="2">
    <location>
        <begin position="69"/>
        <end position="138"/>
    </location>
</feature>
<feature type="compositionally biased region" description="Basic and acidic residues" evidence="1">
    <location>
        <begin position="11"/>
        <end position="23"/>
    </location>
</feature>
<feature type="compositionally biased region" description="Gly residues" evidence="1">
    <location>
        <begin position="45"/>
        <end position="54"/>
    </location>
</feature>
<keyword evidence="4" id="KW-1185">Reference proteome</keyword>
<evidence type="ECO:0000313" key="3">
    <source>
        <dbReference type="EMBL" id="SIS70203.1"/>
    </source>
</evidence>
<sequence>MFRKHDFFNRSPRDHATCDPTEGHRRHARKPSWLDGDDMPRGRGHGGPHGGPGSRLGRLFAHGDLSLVVLYLLTEKPRHGYEIIKAIEEMTNGAYTPSPGTVYPALTMLEEQGFVEVTPSDGNKKLHTLTDAGRSHLHDNDSTLKALLARLSMAGKDHGHGPSPRLMRAMENLKMALRLRLGAGHPDEAQLQSIVDILDQAARDIERV</sequence>
<name>A0A1N7L8T5_9PROT</name>
<feature type="region of interest" description="Disordered" evidence="1">
    <location>
        <begin position="11"/>
        <end position="55"/>
    </location>
</feature>
<dbReference type="Gene3D" id="1.10.10.10">
    <property type="entry name" value="Winged helix-like DNA-binding domain superfamily/Winged helix DNA-binding domain"/>
    <property type="match status" value="1"/>
</dbReference>
<dbReference type="PANTHER" id="PTHR43252">
    <property type="entry name" value="TRANSCRIPTIONAL REGULATOR YQJI"/>
    <property type="match status" value="1"/>
</dbReference>
<organism evidence="3 4">
    <name type="scientific">Insolitispirillum peregrinum</name>
    <dbReference type="NCBI Taxonomy" id="80876"/>
    <lineage>
        <taxon>Bacteria</taxon>
        <taxon>Pseudomonadati</taxon>
        <taxon>Pseudomonadota</taxon>
        <taxon>Alphaproteobacteria</taxon>
        <taxon>Rhodospirillales</taxon>
        <taxon>Novispirillaceae</taxon>
        <taxon>Insolitispirillum</taxon>
    </lineage>
</organism>
<evidence type="ECO:0000256" key="1">
    <source>
        <dbReference type="SAM" id="MobiDB-lite"/>
    </source>
</evidence>
<dbReference type="RefSeq" id="WP_084194696.1">
    <property type="nucleotide sequence ID" value="NZ_FTOA01000003.1"/>
</dbReference>
<dbReference type="InterPro" id="IPR036390">
    <property type="entry name" value="WH_DNA-bd_sf"/>
</dbReference>
<proteinExistence type="predicted"/>
<dbReference type="SUPFAM" id="SSF46785">
    <property type="entry name" value="Winged helix' DNA-binding domain"/>
    <property type="match status" value="1"/>
</dbReference>
<reference evidence="3 4" key="1">
    <citation type="submission" date="2017-01" db="EMBL/GenBank/DDBJ databases">
        <authorList>
            <person name="Mah S.A."/>
            <person name="Swanson W.J."/>
            <person name="Moy G.W."/>
            <person name="Vacquier V.D."/>
        </authorList>
    </citation>
    <scope>NUCLEOTIDE SEQUENCE [LARGE SCALE GENOMIC DNA]</scope>
    <source>
        <strain evidence="3 4">DSM 11589</strain>
    </source>
</reference>
<evidence type="ECO:0000313" key="4">
    <source>
        <dbReference type="Proteomes" id="UP000185678"/>
    </source>
</evidence>